<evidence type="ECO:0000256" key="2">
    <source>
        <dbReference type="ARBA" id="ARBA00006920"/>
    </source>
</evidence>
<keyword evidence="11" id="KW-0407">Ion channel</keyword>
<evidence type="ECO:0000256" key="9">
    <source>
        <dbReference type="ARBA" id="ARBA00023065"/>
    </source>
</evidence>
<dbReference type="RefSeq" id="WP_131284987.1">
    <property type="nucleotide sequence ID" value="NZ_RXLP01000026.1"/>
</dbReference>
<comment type="caution">
    <text evidence="15">The sequence shown here is derived from an EMBL/GenBank/DDBJ whole genome shotgun (WGS) entry which is preliminary data.</text>
</comment>
<proteinExistence type="inferred from homology"/>
<dbReference type="OrthoDB" id="7626281at2"/>
<evidence type="ECO:0000313" key="15">
    <source>
        <dbReference type="EMBL" id="TCD53705.1"/>
    </source>
</evidence>
<evidence type="ECO:0000256" key="4">
    <source>
        <dbReference type="ARBA" id="ARBA00022538"/>
    </source>
</evidence>
<keyword evidence="16" id="KW-1185">Reference proteome</keyword>
<feature type="transmembrane region" description="Helical" evidence="14">
    <location>
        <begin position="149"/>
        <end position="173"/>
    </location>
</feature>
<organism evidence="15 16">
    <name type="scientific">Alloscardovia theropitheci</name>
    <dbReference type="NCBI Taxonomy" id="2496842"/>
    <lineage>
        <taxon>Bacteria</taxon>
        <taxon>Bacillati</taxon>
        <taxon>Actinomycetota</taxon>
        <taxon>Actinomycetes</taxon>
        <taxon>Bifidobacteriales</taxon>
        <taxon>Bifidobacteriaceae</taxon>
        <taxon>Alloscardovia</taxon>
    </lineage>
</organism>
<evidence type="ECO:0000256" key="8">
    <source>
        <dbReference type="ARBA" id="ARBA00022989"/>
    </source>
</evidence>
<evidence type="ECO:0000256" key="14">
    <source>
        <dbReference type="SAM" id="Phobius"/>
    </source>
</evidence>
<dbReference type="GO" id="GO:0005267">
    <property type="term" value="F:potassium channel activity"/>
    <property type="evidence" value="ECO:0007669"/>
    <property type="project" value="UniProtKB-KW"/>
</dbReference>
<evidence type="ECO:0000256" key="12">
    <source>
        <dbReference type="ARBA" id="ARBA00034430"/>
    </source>
</evidence>
<feature type="transmembrane region" description="Helical" evidence="14">
    <location>
        <begin position="56"/>
        <end position="75"/>
    </location>
</feature>
<keyword evidence="10 14" id="KW-0472">Membrane</keyword>
<keyword evidence="4" id="KW-0633">Potassium transport</keyword>
<feature type="transmembrane region" description="Helical" evidence="14">
    <location>
        <begin position="116"/>
        <end position="137"/>
    </location>
</feature>
<accession>A0A4R0QRM8</accession>
<dbReference type="EMBL" id="RXLP01000026">
    <property type="protein sequence ID" value="TCD53705.1"/>
    <property type="molecule type" value="Genomic_DNA"/>
</dbReference>
<feature type="region of interest" description="Disordered" evidence="13">
    <location>
        <begin position="1"/>
        <end position="20"/>
    </location>
</feature>
<keyword evidence="8 14" id="KW-1133">Transmembrane helix</keyword>
<feature type="transmembrane region" description="Helical" evidence="14">
    <location>
        <begin position="204"/>
        <end position="228"/>
    </location>
</feature>
<keyword evidence="7" id="KW-0630">Potassium</keyword>
<evidence type="ECO:0000256" key="11">
    <source>
        <dbReference type="ARBA" id="ARBA00023303"/>
    </source>
</evidence>
<evidence type="ECO:0000256" key="1">
    <source>
        <dbReference type="ARBA" id="ARBA00004141"/>
    </source>
</evidence>
<evidence type="ECO:0000256" key="6">
    <source>
        <dbReference type="ARBA" id="ARBA00022826"/>
    </source>
</evidence>
<reference evidence="15 16" key="1">
    <citation type="submission" date="2018-12" db="EMBL/GenBank/DDBJ databases">
        <title>Alloscrdovia theropitheci sp. nov: a novel taxon from the feces of the bleeding-herat monkey (Theropithecus geleda).</title>
        <authorList>
            <person name="Modesto M."/>
        </authorList>
    </citation>
    <scope>NUCLEOTIDE SEQUENCE [LARGE SCALE GENOMIC DNA]</scope>
    <source>
        <strain evidence="15 16">GLDI4/2</strain>
    </source>
</reference>
<name>A0A4R0QRM8_9BIFI</name>
<sequence length="271" mass="31964">MSEKENRENRQNRRAEMEKERENLNRELIEKIQGAHEAHNHIQDNQEQFIHEHMNALADGIFAIAMTIIVLEIAAPRQWSAVPEVTVQIGFFALSFVVLANFYFERSRLMSIITHANIPLITLDFFFLLGICLLPLFTKFMFEYESYNISVVAYGTLIFIVSLISTLMQWLVLKYRLIDSEMMNDAYTSDTAFRIIRREFGRRTVWDIVTIIIAYFSPYFGLGFFVMLPIAQFARRYRVGIYHEKQGLKSPTIYDEILNHWLRQSSRRRRG</sequence>
<dbReference type="GO" id="GO:0015252">
    <property type="term" value="F:proton channel activity"/>
    <property type="evidence" value="ECO:0007669"/>
    <property type="project" value="InterPro"/>
</dbReference>
<gene>
    <name evidence="15" type="ORF">EJ419_06960</name>
</gene>
<dbReference type="Pfam" id="PF06736">
    <property type="entry name" value="TMEM175"/>
    <property type="match status" value="1"/>
</dbReference>
<evidence type="ECO:0000313" key="16">
    <source>
        <dbReference type="Proteomes" id="UP000291289"/>
    </source>
</evidence>
<evidence type="ECO:0000256" key="3">
    <source>
        <dbReference type="ARBA" id="ARBA00022448"/>
    </source>
</evidence>
<dbReference type="AlphaFoldDB" id="A0A4R0QRM8"/>
<dbReference type="InterPro" id="IPR010617">
    <property type="entry name" value="TMEM175-like"/>
</dbReference>
<comment type="catalytic activity">
    <reaction evidence="12">
        <text>K(+)(in) = K(+)(out)</text>
        <dbReference type="Rhea" id="RHEA:29463"/>
        <dbReference type="ChEBI" id="CHEBI:29103"/>
    </reaction>
</comment>
<comment type="similarity">
    <text evidence="2">Belongs to the TMEM175 family.</text>
</comment>
<feature type="transmembrane region" description="Helical" evidence="14">
    <location>
        <begin position="87"/>
        <end position="104"/>
    </location>
</feature>
<protein>
    <submittedName>
        <fullName evidence="15">DUF1211 domain-containing protein</fullName>
    </submittedName>
</protein>
<evidence type="ECO:0000256" key="13">
    <source>
        <dbReference type="SAM" id="MobiDB-lite"/>
    </source>
</evidence>
<keyword evidence="9" id="KW-0406">Ion transport</keyword>
<keyword evidence="5 14" id="KW-0812">Transmembrane</keyword>
<keyword evidence="6" id="KW-0631">Potassium channel</keyword>
<evidence type="ECO:0000256" key="5">
    <source>
        <dbReference type="ARBA" id="ARBA00022692"/>
    </source>
</evidence>
<evidence type="ECO:0000256" key="10">
    <source>
        <dbReference type="ARBA" id="ARBA00023136"/>
    </source>
</evidence>
<comment type="subcellular location">
    <subcellularLocation>
        <location evidence="1">Membrane</location>
        <topology evidence="1">Multi-pass membrane protein</topology>
    </subcellularLocation>
</comment>
<dbReference type="GO" id="GO:0016020">
    <property type="term" value="C:membrane"/>
    <property type="evidence" value="ECO:0007669"/>
    <property type="project" value="UniProtKB-SubCell"/>
</dbReference>
<dbReference type="Proteomes" id="UP000291289">
    <property type="component" value="Unassembled WGS sequence"/>
</dbReference>
<keyword evidence="3" id="KW-0813">Transport</keyword>
<evidence type="ECO:0000256" key="7">
    <source>
        <dbReference type="ARBA" id="ARBA00022958"/>
    </source>
</evidence>